<dbReference type="EMBL" id="CP002305">
    <property type="protein sequence ID" value="ADQ18531.1"/>
    <property type="molecule type" value="Genomic_DNA"/>
</dbReference>
<proteinExistence type="predicted"/>
<dbReference type="GO" id="GO:0000155">
    <property type="term" value="F:phosphorelay sensor kinase activity"/>
    <property type="evidence" value="ECO:0007669"/>
    <property type="project" value="InterPro"/>
</dbReference>
<dbReference type="OrthoDB" id="9792992at2"/>
<dbReference type="InterPro" id="IPR010559">
    <property type="entry name" value="Sig_transdc_His_kin_internal"/>
</dbReference>
<dbReference type="RefSeq" id="WP_013409563.1">
    <property type="nucleotide sequence ID" value="NC_014655.1"/>
</dbReference>
<feature type="domain" description="Signal transduction histidine kinase internal region" evidence="2">
    <location>
        <begin position="149"/>
        <end position="225"/>
    </location>
</feature>
<keyword evidence="1" id="KW-1133">Transmembrane helix</keyword>
<reference key="1">
    <citation type="submission" date="2010-11" db="EMBL/GenBank/DDBJ databases">
        <title>The complete genome of Leadbetterella byssophila DSM 17132.</title>
        <authorList>
            <consortium name="US DOE Joint Genome Institute (JGI-PGF)"/>
            <person name="Lucas S."/>
            <person name="Copeland A."/>
            <person name="Lapidus A."/>
            <person name="Glavina del Rio T."/>
            <person name="Dalin E."/>
            <person name="Tice H."/>
            <person name="Bruce D."/>
            <person name="Goodwin L."/>
            <person name="Pitluck S."/>
            <person name="Kyrpides N."/>
            <person name="Mavromatis K."/>
            <person name="Ivanova N."/>
            <person name="Teshima H."/>
            <person name="Brettin T."/>
            <person name="Detter J.C."/>
            <person name="Han C."/>
            <person name="Tapia R."/>
            <person name="Land M."/>
            <person name="Hauser L."/>
            <person name="Markowitz V."/>
            <person name="Cheng J.-F."/>
            <person name="Hugenholtz P."/>
            <person name="Woyke T."/>
            <person name="Wu D."/>
            <person name="Tindall B."/>
            <person name="Pomrenke H.G."/>
            <person name="Brambilla E."/>
            <person name="Klenk H.-P."/>
            <person name="Eisen J.A."/>
        </authorList>
    </citation>
    <scope>NUCLEOTIDE SEQUENCE [LARGE SCALE GENOMIC DNA]</scope>
    <source>
        <strain>DSM 17132</strain>
    </source>
</reference>
<dbReference type="PANTHER" id="PTHR34220">
    <property type="entry name" value="SENSOR HISTIDINE KINASE YPDA"/>
    <property type="match status" value="1"/>
</dbReference>
<dbReference type="InterPro" id="IPR036890">
    <property type="entry name" value="HATPase_C_sf"/>
</dbReference>
<dbReference type="HOGENOM" id="CLU_020473_1_0_10"/>
<evidence type="ECO:0000313" key="4">
    <source>
        <dbReference type="Proteomes" id="UP000007435"/>
    </source>
</evidence>
<keyword evidence="3" id="KW-0808">Transferase</keyword>
<evidence type="ECO:0000313" key="3">
    <source>
        <dbReference type="EMBL" id="ADQ18531.1"/>
    </source>
</evidence>
<feature type="transmembrane region" description="Helical" evidence="1">
    <location>
        <begin position="112"/>
        <end position="133"/>
    </location>
</feature>
<dbReference type="eggNOG" id="COG2972">
    <property type="taxonomic scope" value="Bacteria"/>
</dbReference>
<keyword evidence="1" id="KW-0812">Transmembrane</keyword>
<dbReference type="Proteomes" id="UP000007435">
    <property type="component" value="Chromosome"/>
</dbReference>
<keyword evidence="1" id="KW-0472">Membrane</keyword>
<dbReference type="Gene3D" id="3.30.565.10">
    <property type="entry name" value="Histidine kinase-like ATPase, C-terminal domain"/>
    <property type="match status" value="1"/>
</dbReference>
<reference evidence="3 4" key="2">
    <citation type="journal article" date="2011" name="Stand. Genomic Sci.">
        <title>Complete genome sequence of Leadbetterella byssophila type strain (4M15).</title>
        <authorList>
            <person name="Abt B."/>
            <person name="Teshima H."/>
            <person name="Lucas S."/>
            <person name="Lapidus A."/>
            <person name="Del Rio T.G."/>
            <person name="Nolan M."/>
            <person name="Tice H."/>
            <person name="Cheng J.F."/>
            <person name="Pitluck S."/>
            <person name="Liolios K."/>
            <person name="Pagani I."/>
            <person name="Ivanova N."/>
            <person name="Mavromatis K."/>
            <person name="Pati A."/>
            <person name="Tapia R."/>
            <person name="Han C."/>
            <person name="Goodwin L."/>
            <person name="Chen A."/>
            <person name="Palaniappan K."/>
            <person name="Land M."/>
            <person name="Hauser L."/>
            <person name="Chang Y.J."/>
            <person name="Jeffries C.D."/>
            <person name="Rohde M."/>
            <person name="Goker M."/>
            <person name="Tindall B.J."/>
            <person name="Detter J.C."/>
            <person name="Woyke T."/>
            <person name="Bristow J."/>
            <person name="Eisen J.A."/>
            <person name="Markowitz V."/>
            <person name="Hugenholtz P."/>
            <person name="Klenk H.P."/>
            <person name="Kyrpides N.C."/>
        </authorList>
    </citation>
    <scope>NUCLEOTIDE SEQUENCE [LARGE SCALE GENOMIC DNA]</scope>
    <source>
        <strain evidence="4">DSM 17132 / JCM 16389 / KACC 11308 / NBRC 106382 / 4M15</strain>
    </source>
</reference>
<gene>
    <name evidence="3" type="ordered locus">Lbys_2869</name>
</gene>
<dbReference type="STRING" id="649349.Lbys_2869"/>
<protein>
    <submittedName>
        <fullName evidence="3">Signal transduction histidine kinase, LytS</fullName>
    </submittedName>
</protein>
<keyword evidence="3" id="KW-0418">Kinase</keyword>
<sequence>MKTFRNDILFRGIFSIAFWFLWIVLPILNAILDGAEKRLEYQMLILPASLLGIPFFYINAEILAPKFLHKGKTGKYFLSLAIFFVVYLTAYVQLKDYLVDIHVVRFYDARTLFPVLFVTGMSTLYGLITLILAQTRKAQQEKSERMLSELAFLRSQISPHFIFNILNSIVYLIRIKSENAEKVTIELSKLIRYMLYESENKNVLLEKEIEYLENYVGLQKVRFGEDADIQIRITGNPTGLAIEPMLLIPFVENAFKHGVGLIKDPFISIDLQILEDKVIQFRVQNKCSTAEEEPKDKDSGIGIKNVRRRIELLYPGSHSLELGEKNGIFDVYLRLILKKSEK</sequence>
<feature type="transmembrane region" description="Helical" evidence="1">
    <location>
        <begin position="12"/>
        <end position="32"/>
    </location>
</feature>
<organism evidence="3 4">
    <name type="scientific">Leadbetterella byssophila (strain DSM 17132 / JCM 16389 / KACC 11308 / NBRC 106382 / 4M15)</name>
    <dbReference type="NCBI Taxonomy" id="649349"/>
    <lineage>
        <taxon>Bacteria</taxon>
        <taxon>Pseudomonadati</taxon>
        <taxon>Bacteroidota</taxon>
        <taxon>Cytophagia</taxon>
        <taxon>Cytophagales</taxon>
        <taxon>Leadbetterellaceae</taxon>
        <taxon>Leadbetterella</taxon>
    </lineage>
</organism>
<dbReference type="InterPro" id="IPR050640">
    <property type="entry name" value="Bact_2-comp_sensor_kinase"/>
</dbReference>
<keyword evidence="4" id="KW-1185">Reference proteome</keyword>
<dbReference type="AlphaFoldDB" id="E4RRZ9"/>
<dbReference type="PANTHER" id="PTHR34220:SF7">
    <property type="entry name" value="SENSOR HISTIDINE KINASE YPDA"/>
    <property type="match status" value="1"/>
</dbReference>
<evidence type="ECO:0000259" key="2">
    <source>
        <dbReference type="Pfam" id="PF06580"/>
    </source>
</evidence>
<dbReference type="KEGG" id="lby:Lbys_2869"/>
<feature type="transmembrane region" description="Helical" evidence="1">
    <location>
        <begin position="76"/>
        <end position="92"/>
    </location>
</feature>
<feature type="transmembrane region" description="Helical" evidence="1">
    <location>
        <begin position="44"/>
        <end position="64"/>
    </location>
</feature>
<dbReference type="GO" id="GO:0016020">
    <property type="term" value="C:membrane"/>
    <property type="evidence" value="ECO:0007669"/>
    <property type="project" value="InterPro"/>
</dbReference>
<name>E4RRZ9_LEAB4</name>
<evidence type="ECO:0000256" key="1">
    <source>
        <dbReference type="SAM" id="Phobius"/>
    </source>
</evidence>
<accession>E4RRZ9</accession>
<dbReference type="Pfam" id="PF06580">
    <property type="entry name" value="His_kinase"/>
    <property type="match status" value="1"/>
</dbReference>